<dbReference type="InterPro" id="IPR011990">
    <property type="entry name" value="TPR-like_helical_dom_sf"/>
</dbReference>
<dbReference type="RefSeq" id="WP_092152796.1">
    <property type="nucleotide sequence ID" value="NZ_FNBX01000003.1"/>
</dbReference>
<dbReference type="AlphaFoldDB" id="A0A1G7JIU9"/>
<name>A0A1G7JIU9_9BACT</name>
<evidence type="ECO:0000313" key="2">
    <source>
        <dbReference type="Proteomes" id="UP000199355"/>
    </source>
</evidence>
<organism evidence="1 2">
    <name type="scientific">Desulfovibrio legallii</name>
    <dbReference type="NCBI Taxonomy" id="571438"/>
    <lineage>
        <taxon>Bacteria</taxon>
        <taxon>Pseudomonadati</taxon>
        <taxon>Thermodesulfobacteriota</taxon>
        <taxon>Desulfovibrionia</taxon>
        <taxon>Desulfovibrionales</taxon>
        <taxon>Desulfovibrionaceae</taxon>
        <taxon>Desulfovibrio</taxon>
    </lineage>
</organism>
<dbReference type="OrthoDB" id="5458307at2"/>
<dbReference type="SUPFAM" id="SSF48452">
    <property type="entry name" value="TPR-like"/>
    <property type="match status" value="1"/>
</dbReference>
<protein>
    <submittedName>
        <fullName evidence="1">Uncharacterized protein</fullName>
    </submittedName>
</protein>
<dbReference type="Proteomes" id="UP000199355">
    <property type="component" value="Unassembled WGS sequence"/>
</dbReference>
<accession>A0A1G7JIU9</accession>
<keyword evidence="2" id="KW-1185">Reference proteome</keyword>
<proteinExistence type="predicted"/>
<dbReference type="EMBL" id="FNBX01000003">
    <property type="protein sequence ID" value="SDF24838.1"/>
    <property type="molecule type" value="Genomic_DNA"/>
</dbReference>
<sequence>MNISHIRLTLGRVKTSCARRDPERALDLALSALEALDGQTPPTDLRGDIRTAVTTLATDPDVKAHAPEPLAYQPGDEQALARRLRAVRDAIKAAKEREDYEATLQRKLQLDRCFKDGKAFLAEGKPSEADACFAEALRFYRDETAIFGMMAKAMMEAGEYVRALGHIRAGLKAAPGNAALSQMAEECARLRQPEP</sequence>
<dbReference type="Gene3D" id="1.25.40.10">
    <property type="entry name" value="Tetratricopeptide repeat domain"/>
    <property type="match status" value="1"/>
</dbReference>
<gene>
    <name evidence="1" type="ORF">SAMN05192586_10328</name>
</gene>
<reference evidence="2" key="1">
    <citation type="submission" date="2016-10" db="EMBL/GenBank/DDBJ databases">
        <authorList>
            <person name="Varghese N."/>
            <person name="Submissions S."/>
        </authorList>
    </citation>
    <scope>NUCLEOTIDE SEQUENCE [LARGE SCALE GENOMIC DNA]</scope>
    <source>
        <strain evidence="2">KHC7</strain>
    </source>
</reference>
<dbReference type="STRING" id="571438.SAMN05192586_10328"/>
<evidence type="ECO:0000313" key="1">
    <source>
        <dbReference type="EMBL" id="SDF24838.1"/>
    </source>
</evidence>